<accession>A0A7D9DXY5</accession>
<comment type="caution">
    <text evidence="1">The sequence shown here is derived from an EMBL/GenBank/DDBJ whole genome shotgun (WGS) entry which is preliminary data.</text>
</comment>
<sequence length="127" mass="14748">MGRDAGIVCAPDYYENPKGIYVLVELPYDIGINNCQLESPEDTVQLGEITEFVDDWTKESVALSDFQEWQLQYKAAWEHYTEEEKKAKREEDDNNWFMDMEHLEENGPDVDTPIRIGMKNVLLAKEA</sequence>
<name>A0A7D9DXY5_PARCT</name>
<evidence type="ECO:0000313" key="1">
    <source>
        <dbReference type="EMBL" id="CAB3995948.1"/>
    </source>
</evidence>
<dbReference type="AlphaFoldDB" id="A0A7D9DXY5"/>
<protein>
    <submittedName>
        <fullName evidence="1">Uncharacterized protein</fullName>
    </submittedName>
</protein>
<proteinExistence type="predicted"/>
<dbReference type="EMBL" id="CACRXK020002766">
    <property type="protein sequence ID" value="CAB3995948.1"/>
    <property type="molecule type" value="Genomic_DNA"/>
</dbReference>
<dbReference type="Proteomes" id="UP001152795">
    <property type="component" value="Unassembled WGS sequence"/>
</dbReference>
<evidence type="ECO:0000313" key="2">
    <source>
        <dbReference type="Proteomes" id="UP001152795"/>
    </source>
</evidence>
<keyword evidence="2" id="KW-1185">Reference proteome</keyword>
<gene>
    <name evidence="1" type="ORF">PACLA_8A017041</name>
</gene>
<organism evidence="1 2">
    <name type="scientific">Paramuricea clavata</name>
    <name type="common">Red gorgonian</name>
    <name type="synonym">Violescent sea-whip</name>
    <dbReference type="NCBI Taxonomy" id="317549"/>
    <lineage>
        <taxon>Eukaryota</taxon>
        <taxon>Metazoa</taxon>
        <taxon>Cnidaria</taxon>
        <taxon>Anthozoa</taxon>
        <taxon>Octocorallia</taxon>
        <taxon>Malacalcyonacea</taxon>
        <taxon>Plexauridae</taxon>
        <taxon>Paramuricea</taxon>
    </lineage>
</organism>
<reference evidence="1" key="1">
    <citation type="submission" date="2020-04" db="EMBL/GenBank/DDBJ databases">
        <authorList>
            <person name="Alioto T."/>
            <person name="Alioto T."/>
            <person name="Gomez Garrido J."/>
        </authorList>
    </citation>
    <scope>NUCLEOTIDE SEQUENCE</scope>
    <source>
        <strain evidence="1">A484AB</strain>
    </source>
</reference>